<keyword evidence="1" id="KW-0134">Cell wall</keyword>
<evidence type="ECO:0000259" key="7">
    <source>
        <dbReference type="Pfam" id="PF17802"/>
    </source>
</evidence>
<dbReference type="InterPro" id="IPR013783">
    <property type="entry name" value="Ig-like_fold"/>
</dbReference>
<accession>A0A7K1J7M6</accession>
<evidence type="ECO:0000256" key="2">
    <source>
        <dbReference type="ARBA" id="ARBA00022525"/>
    </source>
</evidence>
<dbReference type="InterPro" id="IPR026466">
    <property type="entry name" value="Fim_isopep_form_D2_dom"/>
</dbReference>
<proteinExistence type="predicted"/>
<reference evidence="8 9" key="1">
    <citation type="submission" date="2019-09" db="EMBL/GenBank/DDBJ databases">
        <title>Bifidobacterium canis sp. nov., isolated from the digestive tract of German Shepherd dog puppy.</title>
        <authorList>
            <person name="Bunesova V."/>
        </authorList>
    </citation>
    <scope>NUCLEOTIDE SEQUENCE [LARGE SCALE GENOMIC DNA]</scope>
    <source>
        <strain evidence="8 9">GSD1FS</strain>
    </source>
</reference>
<keyword evidence="4" id="KW-0572">Peptidoglycan-anchor</keyword>
<keyword evidence="9" id="KW-1185">Reference proteome</keyword>
<dbReference type="Pfam" id="PF00746">
    <property type="entry name" value="Gram_pos_anchor"/>
    <property type="match status" value="1"/>
</dbReference>
<keyword evidence="5" id="KW-0472">Membrane</keyword>
<feature type="domain" description="Gram-positive cocci surface proteins LPxTG" evidence="6">
    <location>
        <begin position="795"/>
        <end position="828"/>
    </location>
</feature>
<evidence type="ECO:0000256" key="4">
    <source>
        <dbReference type="ARBA" id="ARBA00023088"/>
    </source>
</evidence>
<dbReference type="EMBL" id="WNLP01000014">
    <property type="protein sequence ID" value="MUH60539.1"/>
    <property type="molecule type" value="Genomic_DNA"/>
</dbReference>
<dbReference type="AlphaFoldDB" id="A0A7K1J7M6"/>
<organism evidence="8 9">
    <name type="scientific">Bifidobacterium canis</name>
    <dbReference type="NCBI Taxonomy" id="2610880"/>
    <lineage>
        <taxon>Bacteria</taxon>
        <taxon>Bacillati</taxon>
        <taxon>Actinomycetota</taxon>
        <taxon>Actinomycetes</taxon>
        <taxon>Bifidobacteriales</taxon>
        <taxon>Bifidobacteriaceae</taxon>
        <taxon>Bifidobacterium</taxon>
    </lineage>
</organism>
<evidence type="ECO:0000256" key="3">
    <source>
        <dbReference type="ARBA" id="ARBA00022729"/>
    </source>
</evidence>
<dbReference type="NCBIfam" id="TIGR01167">
    <property type="entry name" value="LPXTG_anchor"/>
    <property type="match status" value="1"/>
</dbReference>
<dbReference type="Gene3D" id="2.60.40.10">
    <property type="entry name" value="Immunoglobulins"/>
    <property type="match status" value="1"/>
</dbReference>
<feature type="transmembrane region" description="Helical" evidence="5">
    <location>
        <begin position="804"/>
        <end position="824"/>
    </location>
</feature>
<feature type="domain" description="SpaA-like prealbumin fold" evidence="7">
    <location>
        <begin position="612"/>
        <end position="717"/>
    </location>
</feature>
<keyword evidence="5" id="KW-0812">Transmembrane</keyword>
<evidence type="ECO:0000259" key="6">
    <source>
        <dbReference type="Pfam" id="PF00746"/>
    </source>
</evidence>
<gene>
    <name evidence="8" type="ORF">GSD1FS_1921</name>
</gene>
<dbReference type="NCBIfam" id="TIGR04226">
    <property type="entry name" value="RrgB_K2N_iso_D2"/>
    <property type="match status" value="1"/>
</dbReference>
<evidence type="ECO:0000313" key="8">
    <source>
        <dbReference type="EMBL" id="MUH60539.1"/>
    </source>
</evidence>
<dbReference type="Gene3D" id="2.60.40.740">
    <property type="match status" value="1"/>
</dbReference>
<comment type="caution">
    <text evidence="8">The sequence shown here is derived from an EMBL/GenBank/DDBJ whole genome shotgun (WGS) entry which is preliminary data.</text>
</comment>
<dbReference type="InterPro" id="IPR041033">
    <property type="entry name" value="SpaA_PFL_dom_1"/>
</dbReference>
<dbReference type="InterPro" id="IPR019931">
    <property type="entry name" value="LPXTG_anchor"/>
</dbReference>
<name>A0A7K1J7M6_9BIFI</name>
<dbReference type="GO" id="GO:0005975">
    <property type="term" value="P:carbohydrate metabolic process"/>
    <property type="evidence" value="ECO:0007669"/>
    <property type="project" value="UniProtKB-ARBA"/>
</dbReference>
<evidence type="ECO:0000256" key="5">
    <source>
        <dbReference type="SAM" id="Phobius"/>
    </source>
</evidence>
<keyword evidence="5" id="KW-1133">Transmembrane helix</keyword>
<dbReference type="SUPFAM" id="SSF49478">
    <property type="entry name" value="Cna protein B-type domain"/>
    <property type="match status" value="1"/>
</dbReference>
<keyword evidence="2" id="KW-0964">Secreted</keyword>
<sequence length="833" mass="89116">MNWAQRTLDKNVTQLSAFRVQFMKNNNLRTYDDAKDEIDSGYNAAIDAQYSVPVQSLATSDTSEWHLLHIHGSKINSDSVWTTWNTGTDADVLNRATDSTYRSSNPDDANHVAIDDVTDLAIVTKDGVNNVTAVSDSSVDWPGIYLLVETGIKNAQKPAKIYYRRTKREIQEGENQMSLKRRIIAAGGSIALALTGALVGVSANAAETDLNIDANTQGIIRVTSDSGVEHTFNAYKLASYSNAKADGNKLTSFDVTTEPAVFSSATQALNDMGEGTNYTNSVYAENGRNNPIGYAAATFASKSSQMAQFAKALKARLQASNVAPTKTGLKTNTDNQVSAGYYLLADTTANLSGTNSGDTASDAIIVSSTIGNVTKYTSNGADAPLGEIELKASTLPIFKQVVTKNKTKQATSDDDGAYFSQDNPAYGFGDEVDYQLMSKTPDFTNHQIDPTLQDAKKTRQYAITDTMSAGLTYKGVEYVQLYKSTKNADGSTTWTLDRTLNNGTDYDVTTAAATTATSGSRYDGGTIVRIDLKKYVNKAAGSSLASSSEEILAGEKVVVIINTTLNKNALVSTPGAPQGNPNKVELEFSNNPSDESQMTPVTGGEVEVYTFKLNVHKTAMDGTTAIPGVEFKIKAEYLANQPNAPTNPNSGKWLKGQDAEGNWEYTSDENEAKTFTTDAQGNLEVKGLKAGQYEVKETKAGNGYMSASTQGIDFTVSIQVDYDSDRSTAATTPLYSGSADHFEGMSGIHWGDQTVATKGEKLVLHNDINGHVEVAASGNSASFGVINVKNAKNFTELPLTGATGMRLLAIFAIIAAAGAALLIVRARRVRSSI</sequence>
<protein>
    <submittedName>
        <fullName evidence="8">Collagen-binding protein</fullName>
    </submittedName>
</protein>
<keyword evidence="3" id="KW-0732">Signal</keyword>
<keyword evidence="8" id="KW-0176">Collagen</keyword>
<dbReference type="Proteomes" id="UP000487882">
    <property type="component" value="Unassembled WGS sequence"/>
</dbReference>
<evidence type="ECO:0000256" key="1">
    <source>
        <dbReference type="ARBA" id="ARBA00022512"/>
    </source>
</evidence>
<evidence type="ECO:0000313" key="9">
    <source>
        <dbReference type="Proteomes" id="UP000487882"/>
    </source>
</evidence>
<dbReference type="Pfam" id="PF17802">
    <property type="entry name" value="SpaA"/>
    <property type="match status" value="1"/>
</dbReference>